<dbReference type="STRING" id="564608.C1N521"/>
<keyword evidence="2" id="KW-1185">Reference proteome</keyword>
<sequence>MRLALPALRSAASTASRRSASRAAATVRGAPSTAAAAAAMRRRGRGISNGRRGRRGISLFSATASSSSSSSSSTPASSIYGNPALYELAFGFRDFDDEVAFVKRVSETLGVGAFRSMLELGAGPAWHTTSAASIDGVRAVAVDLDAAMVTRANERIEEAGLGSRATAMRGDMIRLDVDATRRALAEMMGGPGGGASDESDGFDAACVLLGTAAHLVETADAIATFESIGRCLKPGGVCVLELEHPYDLFDGGLLGASFFSTRHWSPYDRVRVVNFIP</sequence>
<dbReference type="AlphaFoldDB" id="C1N521"/>
<dbReference type="RefSeq" id="XP_003062895.1">
    <property type="nucleotide sequence ID" value="XM_003062849.1"/>
</dbReference>
<dbReference type="SUPFAM" id="SSF53335">
    <property type="entry name" value="S-adenosyl-L-methionine-dependent methyltransferases"/>
    <property type="match status" value="1"/>
</dbReference>
<dbReference type="Gene3D" id="3.40.50.150">
    <property type="entry name" value="Vaccinia Virus protein VP39"/>
    <property type="match status" value="1"/>
</dbReference>
<dbReference type="Proteomes" id="UP000001876">
    <property type="component" value="Unassembled WGS sequence"/>
</dbReference>
<protein>
    <submittedName>
        <fullName evidence="1">Predicted protein</fullName>
    </submittedName>
</protein>
<dbReference type="InterPro" id="IPR029063">
    <property type="entry name" value="SAM-dependent_MTases_sf"/>
</dbReference>
<dbReference type="KEGG" id="mpp:MICPUCDRAFT_48723"/>
<organism evidence="2">
    <name type="scientific">Micromonas pusilla (strain CCMP1545)</name>
    <name type="common">Picoplanktonic green alga</name>
    <dbReference type="NCBI Taxonomy" id="564608"/>
    <lineage>
        <taxon>Eukaryota</taxon>
        <taxon>Viridiplantae</taxon>
        <taxon>Chlorophyta</taxon>
        <taxon>Mamiellophyceae</taxon>
        <taxon>Mamiellales</taxon>
        <taxon>Mamiellaceae</taxon>
        <taxon>Micromonas</taxon>
    </lineage>
</organism>
<dbReference type="OrthoDB" id="66144at2759"/>
<evidence type="ECO:0000313" key="1">
    <source>
        <dbReference type="EMBL" id="EEH52834.1"/>
    </source>
</evidence>
<name>C1N521_MICPC</name>
<dbReference type="CDD" id="cd02440">
    <property type="entry name" value="AdoMet_MTases"/>
    <property type="match status" value="1"/>
</dbReference>
<dbReference type="EMBL" id="GG663747">
    <property type="protein sequence ID" value="EEH52834.1"/>
    <property type="molecule type" value="Genomic_DNA"/>
</dbReference>
<evidence type="ECO:0000313" key="2">
    <source>
        <dbReference type="Proteomes" id="UP000001876"/>
    </source>
</evidence>
<dbReference type="GeneID" id="9688532"/>
<gene>
    <name evidence="1" type="ORF">MICPUCDRAFT_48723</name>
</gene>
<accession>C1N521</accession>
<proteinExistence type="predicted"/>
<reference evidence="1 2" key="1">
    <citation type="journal article" date="2009" name="Science">
        <title>Green evolution and dynamic adaptations revealed by genomes of the marine picoeukaryotes Micromonas.</title>
        <authorList>
            <person name="Worden A.Z."/>
            <person name="Lee J.H."/>
            <person name="Mock T."/>
            <person name="Rouze P."/>
            <person name="Simmons M.P."/>
            <person name="Aerts A.L."/>
            <person name="Allen A.E."/>
            <person name="Cuvelier M.L."/>
            <person name="Derelle E."/>
            <person name="Everett M.V."/>
            <person name="Foulon E."/>
            <person name="Grimwood J."/>
            <person name="Gundlach H."/>
            <person name="Henrissat B."/>
            <person name="Napoli C."/>
            <person name="McDonald S.M."/>
            <person name="Parker M.S."/>
            <person name="Rombauts S."/>
            <person name="Salamov A."/>
            <person name="Von Dassow P."/>
            <person name="Badger J.H."/>
            <person name="Coutinho P.M."/>
            <person name="Demir E."/>
            <person name="Dubchak I."/>
            <person name="Gentemann C."/>
            <person name="Eikrem W."/>
            <person name="Gready J.E."/>
            <person name="John U."/>
            <person name="Lanier W."/>
            <person name="Lindquist E.A."/>
            <person name="Lucas S."/>
            <person name="Mayer K.F."/>
            <person name="Moreau H."/>
            <person name="Not F."/>
            <person name="Otillar R."/>
            <person name="Panaud O."/>
            <person name="Pangilinan J."/>
            <person name="Paulsen I."/>
            <person name="Piegu B."/>
            <person name="Poliakov A."/>
            <person name="Robbens S."/>
            <person name="Schmutz J."/>
            <person name="Toulza E."/>
            <person name="Wyss T."/>
            <person name="Zelensky A."/>
            <person name="Zhou K."/>
            <person name="Armbrust E.V."/>
            <person name="Bhattacharya D."/>
            <person name="Goodenough U.W."/>
            <person name="Van de Peer Y."/>
            <person name="Grigoriev I.V."/>
        </authorList>
    </citation>
    <scope>NUCLEOTIDE SEQUENCE [LARGE SCALE GENOMIC DNA]</scope>
    <source>
        <strain evidence="1 2">CCMP1545</strain>
    </source>
</reference>